<feature type="transmembrane region" description="Helical" evidence="7">
    <location>
        <begin position="312"/>
        <end position="333"/>
    </location>
</feature>
<dbReference type="SUPFAM" id="SSF103473">
    <property type="entry name" value="MFS general substrate transporter"/>
    <property type="match status" value="1"/>
</dbReference>
<reference evidence="9 10" key="1">
    <citation type="journal article" date="2015" name="Genome Announc.">
        <title>Expanding the biotechnology potential of lactobacilli through comparative genomics of 213 strains and associated genera.</title>
        <authorList>
            <person name="Sun Z."/>
            <person name="Harris H.M."/>
            <person name="McCann A."/>
            <person name="Guo C."/>
            <person name="Argimon S."/>
            <person name="Zhang W."/>
            <person name="Yang X."/>
            <person name="Jeffery I.B."/>
            <person name="Cooney J.C."/>
            <person name="Kagawa T.F."/>
            <person name="Liu W."/>
            <person name="Song Y."/>
            <person name="Salvetti E."/>
            <person name="Wrobel A."/>
            <person name="Rasinkangas P."/>
            <person name="Parkhill J."/>
            <person name="Rea M.C."/>
            <person name="O'Sullivan O."/>
            <person name="Ritari J."/>
            <person name="Douillard F.P."/>
            <person name="Paul Ross R."/>
            <person name="Yang R."/>
            <person name="Briner A.E."/>
            <person name="Felis G.E."/>
            <person name="de Vos W.M."/>
            <person name="Barrangou R."/>
            <person name="Klaenhammer T.R."/>
            <person name="Caufield P.W."/>
            <person name="Cui Y."/>
            <person name="Zhang H."/>
            <person name="O'Toole P.W."/>
        </authorList>
    </citation>
    <scope>NUCLEOTIDE SEQUENCE [LARGE SCALE GENOMIC DNA]</scope>
    <source>
        <strain evidence="9 10">JCM 15530</strain>
    </source>
</reference>
<dbReference type="Pfam" id="PF07690">
    <property type="entry name" value="MFS_1"/>
    <property type="match status" value="1"/>
</dbReference>
<feature type="domain" description="Major facilitator superfamily (MFS) profile" evidence="8">
    <location>
        <begin position="26"/>
        <end position="488"/>
    </location>
</feature>
<keyword evidence="2" id="KW-0813">Transport</keyword>
<dbReference type="Proteomes" id="UP000050911">
    <property type="component" value="Unassembled WGS sequence"/>
</dbReference>
<organism evidence="9 10">
    <name type="scientific">Secundilactobacillus kimchicus JCM 15530</name>
    <dbReference type="NCBI Taxonomy" id="1302272"/>
    <lineage>
        <taxon>Bacteria</taxon>
        <taxon>Bacillati</taxon>
        <taxon>Bacillota</taxon>
        <taxon>Bacilli</taxon>
        <taxon>Lactobacillales</taxon>
        <taxon>Lactobacillaceae</taxon>
        <taxon>Secundilactobacillus</taxon>
    </lineage>
</organism>
<dbReference type="NCBIfam" id="TIGR00711">
    <property type="entry name" value="efflux_EmrB"/>
    <property type="match status" value="1"/>
</dbReference>
<evidence type="ECO:0000256" key="1">
    <source>
        <dbReference type="ARBA" id="ARBA00004651"/>
    </source>
</evidence>
<evidence type="ECO:0000256" key="7">
    <source>
        <dbReference type="SAM" id="Phobius"/>
    </source>
</evidence>
<dbReference type="InterPro" id="IPR004638">
    <property type="entry name" value="EmrB-like"/>
</dbReference>
<keyword evidence="6 7" id="KW-0472">Membrane</keyword>
<feature type="transmembrane region" description="Helical" evidence="7">
    <location>
        <begin position="460"/>
        <end position="483"/>
    </location>
</feature>
<feature type="transmembrane region" description="Helical" evidence="7">
    <location>
        <begin position="21"/>
        <end position="44"/>
    </location>
</feature>
<dbReference type="AlphaFoldDB" id="A0A0R1HJW4"/>
<feature type="transmembrane region" description="Helical" evidence="7">
    <location>
        <begin position="369"/>
        <end position="395"/>
    </location>
</feature>
<name>A0A0R1HJW4_9LACO</name>
<evidence type="ECO:0000313" key="9">
    <source>
        <dbReference type="EMBL" id="KRK46933.1"/>
    </source>
</evidence>
<dbReference type="Gene3D" id="1.20.1250.20">
    <property type="entry name" value="MFS general substrate transporter like domains"/>
    <property type="match status" value="1"/>
</dbReference>
<dbReference type="GO" id="GO:0005886">
    <property type="term" value="C:plasma membrane"/>
    <property type="evidence" value="ECO:0007669"/>
    <property type="project" value="UniProtKB-SubCell"/>
</dbReference>
<evidence type="ECO:0000256" key="4">
    <source>
        <dbReference type="ARBA" id="ARBA00022692"/>
    </source>
</evidence>
<feature type="transmembrane region" description="Helical" evidence="7">
    <location>
        <begin position="212"/>
        <end position="230"/>
    </location>
</feature>
<dbReference type="PROSITE" id="PS50850">
    <property type="entry name" value="MFS"/>
    <property type="match status" value="1"/>
</dbReference>
<feature type="transmembrane region" description="Helical" evidence="7">
    <location>
        <begin position="96"/>
        <end position="118"/>
    </location>
</feature>
<evidence type="ECO:0000256" key="3">
    <source>
        <dbReference type="ARBA" id="ARBA00022475"/>
    </source>
</evidence>
<keyword evidence="3" id="KW-1003">Cell membrane</keyword>
<dbReference type="Gene3D" id="1.20.1720.10">
    <property type="entry name" value="Multidrug resistance protein D"/>
    <property type="match status" value="1"/>
</dbReference>
<dbReference type="PANTHER" id="PTHR42718:SF24">
    <property type="entry name" value="MAJOR FACILITATOR SUPERFAMILY (MFS) PROFILE DOMAIN-CONTAINING PROTEIN"/>
    <property type="match status" value="1"/>
</dbReference>
<dbReference type="InterPro" id="IPR036259">
    <property type="entry name" value="MFS_trans_sf"/>
</dbReference>
<dbReference type="InterPro" id="IPR011701">
    <property type="entry name" value="MFS"/>
</dbReference>
<keyword evidence="5 7" id="KW-1133">Transmembrane helix</keyword>
<evidence type="ECO:0000256" key="5">
    <source>
        <dbReference type="ARBA" id="ARBA00022989"/>
    </source>
</evidence>
<dbReference type="PATRIC" id="fig|1302272.5.peg.824"/>
<protein>
    <submittedName>
        <fullName evidence="9">Multidrug transport protein</fullName>
    </submittedName>
</protein>
<keyword evidence="4 7" id="KW-0812">Transmembrane</keyword>
<evidence type="ECO:0000256" key="2">
    <source>
        <dbReference type="ARBA" id="ARBA00022448"/>
    </source>
</evidence>
<gene>
    <name evidence="9" type="ORF">FC96_GL000824</name>
</gene>
<evidence type="ECO:0000259" key="8">
    <source>
        <dbReference type="PROSITE" id="PS50850"/>
    </source>
</evidence>
<evidence type="ECO:0000256" key="6">
    <source>
        <dbReference type="ARBA" id="ARBA00023136"/>
    </source>
</evidence>
<dbReference type="PANTHER" id="PTHR42718">
    <property type="entry name" value="MAJOR FACILITATOR SUPERFAMILY MULTIDRUG TRANSPORTER MFSC"/>
    <property type="match status" value="1"/>
</dbReference>
<feature type="transmembrane region" description="Helical" evidence="7">
    <location>
        <begin position="154"/>
        <end position="174"/>
    </location>
</feature>
<feature type="transmembrane region" description="Helical" evidence="7">
    <location>
        <begin position="345"/>
        <end position="363"/>
    </location>
</feature>
<sequence length="496" mass="53544">MIDMADQLDSAQTIDANGKPYNRLVMVLTLLVGTFGNFLTSTILTTAFPTLMRDFNISANTVQWLTTGFMLVMGITIPIAAFLLQRFSTKRLYLTAMGTFFTGTLICFFAPTFAVLLVGRLVQATAVGISAPVFQTIMAAIFPPAKRGTAMGTAGLVIGLAPAIGPTLSGWILQDHTWRALFLVILPITGTVFIVGQFTLRKVLKTHFVKVDWLSVLLSTTGFGGMLFAFSSVGDNSWGAPIVYGPLIAGLIIAIFFAVRQLRISNPILQLKVFKSPAFTLSAILVAIVNMSMIGFEMILPLYIQTVRGDSAFQSGLILLPGAVMMGIMSPFTGRIFDQLGGKRLAITGMFLLLIGSMFFLTITDKTPILFITIMYAIRMFGVTMVNMPVTTTGINALPLRLLGDGTSVNNTMRQVVSSMGTAVMISIMSNVTASNLPSASLKVAEPVKYGLQALNANIFGYRMAFAAATLFALIGFGLAFFLKDRPYHVKEDEAA</sequence>
<dbReference type="CDD" id="cd17503">
    <property type="entry name" value="MFS_LmrB_MDR_like"/>
    <property type="match status" value="1"/>
</dbReference>
<proteinExistence type="predicted"/>
<accession>A0A0R1HJW4</accession>
<keyword evidence="10" id="KW-1185">Reference proteome</keyword>
<feature type="transmembrane region" description="Helical" evidence="7">
    <location>
        <begin position="180"/>
        <end position="200"/>
    </location>
</feature>
<dbReference type="STRING" id="1302272.FC96_GL000824"/>
<dbReference type="GO" id="GO:0022857">
    <property type="term" value="F:transmembrane transporter activity"/>
    <property type="evidence" value="ECO:0007669"/>
    <property type="project" value="InterPro"/>
</dbReference>
<comment type="subcellular location">
    <subcellularLocation>
        <location evidence="1">Cell membrane</location>
        <topology evidence="1">Multi-pass membrane protein</topology>
    </subcellularLocation>
</comment>
<feature type="transmembrane region" description="Helical" evidence="7">
    <location>
        <begin position="64"/>
        <end position="84"/>
    </location>
</feature>
<dbReference type="InterPro" id="IPR020846">
    <property type="entry name" value="MFS_dom"/>
</dbReference>
<comment type="caution">
    <text evidence="9">The sequence shown here is derived from an EMBL/GenBank/DDBJ whole genome shotgun (WGS) entry which is preliminary data.</text>
</comment>
<feature type="transmembrane region" description="Helical" evidence="7">
    <location>
        <begin position="279"/>
        <end position="300"/>
    </location>
</feature>
<evidence type="ECO:0000313" key="10">
    <source>
        <dbReference type="Proteomes" id="UP000050911"/>
    </source>
</evidence>
<feature type="transmembrane region" description="Helical" evidence="7">
    <location>
        <begin position="124"/>
        <end position="142"/>
    </location>
</feature>
<dbReference type="EMBL" id="AZCX01000014">
    <property type="protein sequence ID" value="KRK46933.1"/>
    <property type="molecule type" value="Genomic_DNA"/>
</dbReference>
<feature type="transmembrane region" description="Helical" evidence="7">
    <location>
        <begin position="242"/>
        <end position="259"/>
    </location>
</feature>
<dbReference type="PRINTS" id="PR01036">
    <property type="entry name" value="TCRTETB"/>
</dbReference>